<proteinExistence type="predicted"/>
<keyword evidence="2" id="KW-1185">Reference proteome</keyword>
<accession>A0A1A9RVV5</accession>
<dbReference type="AlphaFoldDB" id="A0A1A9RVV5"/>
<reference evidence="2" key="1">
    <citation type="submission" date="2016-05" db="EMBL/GenBank/DDBJ databases">
        <title>Draft genome of Corynebacterium afermentans subsp. afermentans LCDC 88199T.</title>
        <authorList>
            <person name="Bernier A.-M."/>
            <person name="Bernard K."/>
        </authorList>
    </citation>
    <scope>NUCLEOTIDE SEQUENCE [LARGE SCALE GENOMIC DNA]</scope>
    <source>
        <strain evidence="2">NML02-A-017</strain>
    </source>
</reference>
<evidence type="ECO:0000313" key="2">
    <source>
        <dbReference type="Proteomes" id="UP000077885"/>
    </source>
</evidence>
<dbReference type="Proteomes" id="UP000077885">
    <property type="component" value="Unassembled WGS sequence"/>
</dbReference>
<name>A0A1A9RVV5_9NEIS</name>
<organism evidence="1 2">
    <name type="scientific">Eikenella longinqua</name>
    <dbReference type="NCBI Taxonomy" id="1795827"/>
    <lineage>
        <taxon>Bacteria</taxon>
        <taxon>Pseudomonadati</taxon>
        <taxon>Pseudomonadota</taxon>
        <taxon>Betaproteobacteria</taxon>
        <taxon>Neisseriales</taxon>
        <taxon>Neisseriaceae</taxon>
        <taxon>Eikenella</taxon>
    </lineage>
</organism>
<evidence type="ECO:0000313" key="1">
    <source>
        <dbReference type="EMBL" id="OAM27757.1"/>
    </source>
</evidence>
<dbReference type="EMBL" id="LXSL01000021">
    <property type="protein sequence ID" value="OAM27757.1"/>
    <property type="molecule type" value="Genomic_DNA"/>
</dbReference>
<dbReference type="STRING" id="1795827.A7P95_06475"/>
<gene>
    <name evidence="1" type="ORF">A7P95_06475</name>
</gene>
<protein>
    <submittedName>
        <fullName evidence="1">Uncharacterized protein</fullName>
    </submittedName>
</protein>
<sequence length="66" mass="7659">MGQDFIASGGSPDRLPAAIQQAIGPSGMQAMREYQFRLEQGEQSRMEYRSRPIYYDFLYHPEKLMI</sequence>
<comment type="caution">
    <text evidence="1">The sequence shown here is derived from an EMBL/GenBank/DDBJ whole genome shotgun (WGS) entry which is preliminary data.</text>
</comment>
<dbReference type="RefSeq" id="WP_067592883.1">
    <property type="nucleotide sequence ID" value="NZ_LXSL01000021.1"/>
</dbReference>